<evidence type="ECO:0000256" key="2">
    <source>
        <dbReference type="ARBA" id="ARBA00023002"/>
    </source>
</evidence>
<dbReference type="Gene3D" id="3.30.360.10">
    <property type="entry name" value="Dihydrodipicolinate Reductase, domain 2"/>
    <property type="match status" value="1"/>
</dbReference>
<proteinExistence type="inferred from homology"/>
<feature type="domain" description="Gfo/Idh/MocA-like oxidoreductase N-terminal" evidence="4">
    <location>
        <begin position="16"/>
        <end position="91"/>
    </location>
</feature>
<name>A0A330L8X6_9BACT</name>
<dbReference type="InterPro" id="IPR036291">
    <property type="entry name" value="NAD(P)-bd_dom_sf"/>
</dbReference>
<dbReference type="InterPro" id="IPR000683">
    <property type="entry name" value="Gfo/Idh/MocA-like_OxRdtase_N"/>
</dbReference>
<evidence type="ECO:0000313" key="6">
    <source>
        <dbReference type="Proteomes" id="UP000248168"/>
    </source>
</evidence>
<dbReference type="InterPro" id="IPR051317">
    <property type="entry name" value="Gfo/Idh/MocA_oxidoreduct"/>
</dbReference>
<dbReference type="InParanoid" id="A0A330L8X6"/>
<dbReference type="GO" id="GO:0000166">
    <property type="term" value="F:nucleotide binding"/>
    <property type="evidence" value="ECO:0007669"/>
    <property type="project" value="InterPro"/>
</dbReference>
<dbReference type="AlphaFoldDB" id="A0A330L8X6"/>
<keyword evidence="6" id="KW-1185">Reference proteome</keyword>
<organism evidence="5 6">
    <name type="scientific">Nitrospira lenta</name>
    <dbReference type="NCBI Taxonomy" id="1436998"/>
    <lineage>
        <taxon>Bacteria</taxon>
        <taxon>Pseudomonadati</taxon>
        <taxon>Nitrospirota</taxon>
        <taxon>Nitrospiria</taxon>
        <taxon>Nitrospirales</taxon>
        <taxon>Nitrospiraceae</taxon>
        <taxon>Nitrospira</taxon>
    </lineage>
</organism>
<dbReference type="Pfam" id="PF01408">
    <property type="entry name" value="GFO_IDH_MocA"/>
    <property type="match status" value="1"/>
</dbReference>
<evidence type="ECO:0008006" key="7">
    <source>
        <dbReference type="Google" id="ProtNLM"/>
    </source>
</evidence>
<dbReference type="SUPFAM" id="SSF51735">
    <property type="entry name" value="NAD(P)-binding Rossmann-fold domains"/>
    <property type="match status" value="2"/>
</dbReference>
<dbReference type="PANTHER" id="PTHR43708">
    <property type="entry name" value="CONSERVED EXPRESSED OXIDOREDUCTASE (EUROFUNG)"/>
    <property type="match status" value="1"/>
</dbReference>
<keyword evidence="2" id="KW-0560">Oxidoreductase</keyword>
<accession>A0A330L8X6</accession>
<sequence length="635" mass="68496">MADPSDIAQAAMRSIVPGIKSYGTPEELLAAERPDVVHICTPPASHGPLALSALKAGSHIYVEKPFTERVEDAQQILDEARAKNLLVCAGHQLLYEFPTAVLTQYLPSIGRVVHVESYFSFRTVRHAPGGRTVLRADHQLLDILPHPVYLLLRVLEQSGDGRIELVSLEVSQAGTVHALVRRGGVTGTLVVTLEGRPVESYLRVIGKNGSLFADYVRSTTQRAIGPGSSGVDKLLAPYRQAWQLLTGTTSAMARRFLKSQRSYPGLAELFAAFYESVRTKTPSPLSPESLLETVRICERVAEALKVGEARALALAAPRPVDSRGVLVTGGTGFLGKEIVRALLGRGRPVRVVARREPSPWERIAGAEYVVADVATGAGAHLFKGVDTVIHAAAETAGGWPEHQRNSLDATSHMVRGAAAAGIAHFIHVSSLAVLAQGQGGPIGDHHPLELNSKGSGPYVWGKLESERRAVDLGEELGLSVKVIRPGALVDYRDFDPPGRLGKRLGNFFVAVGSPRDRLGVVDVGFSGRFLAWMTDMWESVPSPLNLLDPVSPTKRELLDHLRKANPDLTVIWLPTFVLVPLSWVATVLQKLLRPGKPAMNVAKVFSALPYDTSAIAILAKRMDGVTDALPSSQLR</sequence>
<feature type="domain" description="NAD-dependent epimerase/dehydratase" evidence="3">
    <location>
        <begin position="325"/>
        <end position="489"/>
    </location>
</feature>
<evidence type="ECO:0000313" key="5">
    <source>
        <dbReference type="EMBL" id="SPP66140.1"/>
    </source>
</evidence>
<dbReference type="Proteomes" id="UP000248168">
    <property type="component" value="Unassembled WGS sequence"/>
</dbReference>
<protein>
    <recommendedName>
        <fullName evidence="7">Oxidoreductase</fullName>
    </recommendedName>
</protein>
<evidence type="ECO:0000259" key="4">
    <source>
        <dbReference type="Pfam" id="PF01408"/>
    </source>
</evidence>
<reference evidence="6" key="1">
    <citation type="submission" date="2018-04" db="EMBL/GenBank/DDBJ databases">
        <authorList>
            <person name="Lucker S."/>
            <person name="Sakoula D."/>
        </authorList>
    </citation>
    <scope>NUCLEOTIDE SEQUENCE [LARGE SCALE GENOMIC DNA]</scope>
</reference>
<dbReference type="EMBL" id="OUNR01000018">
    <property type="protein sequence ID" value="SPP66140.1"/>
    <property type="molecule type" value="Genomic_DNA"/>
</dbReference>
<dbReference type="PANTHER" id="PTHR43708:SF5">
    <property type="entry name" value="CONSERVED EXPRESSED OXIDOREDUCTASE (EUROFUNG)-RELATED"/>
    <property type="match status" value="1"/>
</dbReference>
<evidence type="ECO:0000259" key="3">
    <source>
        <dbReference type="Pfam" id="PF01370"/>
    </source>
</evidence>
<evidence type="ECO:0000256" key="1">
    <source>
        <dbReference type="ARBA" id="ARBA00010928"/>
    </source>
</evidence>
<gene>
    <name evidence="5" type="ORF">NITLEN_50180</name>
</gene>
<dbReference type="Pfam" id="PF01370">
    <property type="entry name" value="Epimerase"/>
    <property type="match status" value="1"/>
</dbReference>
<dbReference type="InterPro" id="IPR001509">
    <property type="entry name" value="Epimerase_deHydtase"/>
</dbReference>
<dbReference type="Gene3D" id="3.40.50.720">
    <property type="entry name" value="NAD(P)-binding Rossmann-like Domain"/>
    <property type="match status" value="2"/>
</dbReference>
<comment type="similarity">
    <text evidence="1">Belongs to the Gfo/Idh/MocA family.</text>
</comment>
<dbReference type="GO" id="GO:0016491">
    <property type="term" value="F:oxidoreductase activity"/>
    <property type="evidence" value="ECO:0007669"/>
    <property type="project" value="UniProtKB-KW"/>
</dbReference>